<evidence type="ECO:0000256" key="1">
    <source>
        <dbReference type="SAM" id="Coils"/>
    </source>
</evidence>
<proteinExistence type="predicted"/>
<dbReference type="EMBL" id="SPHZ02000010">
    <property type="protein sequence ID" value="KAF0894863.1"/>
    <property type="molecule type" value="Genomic_DNA"/>
</dbReference>
<dbReference type="Proteomes" id="UP000479710">
    <property type="component" value="Unassembled WGS sequence"/>
</dbReference>
<gene>
    <name evidence="2" type="ORF">E2562_004872</name>
</gene>
<feature type="coiled-coil region" evidence="1">
    <location>
        <begin position="127"/>
        <end position="178"/>
    </location>
</feature>
<dbReference type="OrthoDB" id="785270at2759"/>
<reference evidence="2 3" key="1">
    <citation type="submission" date="2019-11" db="EMBL/GenBank/DDBJ databases">
        <title>Whole genome sequence of Oryza granulata.</title>
        <authorList>
            <person name="Li W."/>
        </authorList>
    </citation>
    <scope>NUCLEOTIDE SEQUENCE [LARGE SCALE GENOMIC DNA]</scope>
    <source>
        <strain evidence="3">cv. Menghai</strain>
        <tissue evidence="2">Leaf</tissue>
    </source>
</reference>
<dbReference type="PANTHER" id="PTHR47488:SF7">
    <property type="entry name" value="HEAVY METAL TRANSPORT_DETOXIFICATION SUPERFAMILY PROTEIN"/>
    <property type="match status" value="1"/>
</dbReference>
<sequence>MYMLTLIAGGVTDRSARSSASSKVKMAQCMPANCTVVSLHYFPSPATADQERIRTISYNDKGQMITISGPFDPLQLCCKIRCMGGKVIKDIQIKQPQPPPPPPPPTSTCNKDIEELKMRTDYLLRICVGNNNDIERLKQQVDHLLEQERSCADLKRAIDQLEVKMAELQRLSSQKRTEDQSKQIIPSLGGCSGGCSTTVPCYPGCRGDMMLRGYSRCHGHCGSPYCGICRCYESCQLREEDTSAACSLM</sequence>
<evidence type="ECO:0000313" key="3">
    <source>
        <dbReference type="Proteomes" id="UP000479710"/>
    </source>
</evidence>
<evidence type="ECO:0000313" key="2">
    <source>
        <dbReference type="EMBL" id="KAF0894864.1"/>
    </source>
</evidence>
<dbReference type="InterPro" id="IPR044169">
    <property type="entry name" value="PI21"/>
</dbReference>
<accession>A0A6G1C4X0</accession>
<comment type="caution">
    <text evidence="2">The sequence shown here is derived from an EMBL/GenBank/DDBJ whole genome shotgun (WGS) entry which is preliminary data.</text>
</comment>
<dbReference type="GO" id="GO:1900150">
    <property type="term" value="P:regulation of defense response to fungus"/>
    <property type="evidence" value="ECO:0007669"/>
    <property type="project" value="InterPro"/>
</dbReference>
<keyword evidence="1" id="KW-0175">Coiled coil</keyword>
<name>A0A6G1C4X0_9ORYZ</name>
<dbReference type="EMBL" id="SPHZ02000010">
    <property type="protein sequence ID" value="KAF0894864.1"/>
    <property type="molecule type" value="Genomic_DNA"/>
</dbReference>
<dbReference type="PANTHER" id="PTHR47488">
    <property type="entry name" value="HEAVY METAL TRANSPORT/DETOXIFICATION SUPERFAMILY PROTEIN"/>
    <property type="match status" value="1"/>
</dbReference>
<protein>
    <submittedName>
        <fullName evidence="2">Uncharacterized protein</fullName>
    </submittedName>
</protein>
<keyword evidence="3" id="KW-1185">Reference proteome</keyword>
<dbReference type="AlphaFoldDB" id="A0A6G1C4X0"/>
<organism evidence="2 3">
    <name type="scientific">Oryza meyeriana var. granulata</name>
    <dbReference type="NCBI Taxonomy" id="110450"/>
    <lineage>
        <taxon>Eukaryota</taxon>
        <taxon>Viridiplantae</taxon>
        <taxon>Streptophyta</taxon>
        <taxon>Embryophyta</taxon>
        <taxon>Tracheophyta</taxon>
        <taxon>Spermatophyta</taxon>
        <taxon>Magnoliopsida</taxon>
        <taxon>Liliopsida</taxon>
        <taxon>Poales</taxon>
        <taxon>Poaceae</taxon>
        <taxon>BOP clade</taxon>
        <taxon>Oryzoideae</taxon>
        <taxon>Oryzeae</taxon>
        <taxon>Oryzinae</taxon>
        <taxon>Oryza</taxon>
        <taxon>Oryza meyeriana</taxon>
    </lineage>
</organism>